<protein>
    <recommendedName>
        <fullName evidence="5">Probable magnesium transporter</fullName>
    </recommendedName>
</protein>
<dbReference type="GO" id="GO:0005886">
    <property type="term" value="C:plasma membrane"/>
    <property type="evidence" value="ECO:0007669"/>
    <property type="project" value="UniProtKB-SubCell"/>
</dbReference>
<dbReference type="PANTHER" id="PTHR12570:SF89">
    <property type="entry name" value="MAGNESIUM TRANSPORTER NIPA3-RELATED"/>
    <property type="match status" value="1"/>
</dbReference>
<keyword evidence="2 5" id="KW-0812">Transmembrane</keyword>
<keyword evidence="5" id="KW-0406">Ion transport</keyword>
<reference evidence="6 8" key="1">
    <citation type="journal article" date="2017" name="Nature">
        <title>The sunflower genome provides insights into oil metabolism, flowering and Asterid evolution.</title>
        <authorList>
            <person name="Badouin H."/>
            <person name="Gouzy J."/>
            <person name="Grassa C.J."/>
            <person name="Murat F."/>
            <person name="Staton S.E."/>
            <person name="Cottret L."/>
            <person name="Lelandais-Briere C."/>
            <person name="Owens G.L."/>
            <person name="Carrere S."/>
            <person name="Mayjonade B."/>
            <person name="Legrand L."/>
            <person name="Gill N."/>
            <person name="Kane N.C."/>
            <person name="Bowers J.E."/>
            <person name="Hubner S."/>
            <person name="Bellec A."/>
            <person name="Berard A."/>
            <person name="Berges H."/>
            <person name="Blanchet N."/>
            <person name="Boniface M.C."/>
            <person name="Brunel D."/>
            <person name="Catrice O."/>
            <person name="Chaidir N."/>
            <person name="Claudel C."/>
            <person name="Donnadieu C."/>
            <person name="Faraut T."/>
            <person name="Fievet G."/>
            <person name="Helmstetter N."/>
            <person name="King M."/>
            <person name="Knapp S.J."/>
            <person name="Lai Z."/>
            <person name="Le Paslier M.C."/>
            <person name="Lippi Y."/>
            <person name="Lorenzon L."/>
            <person name="Mandel J.R."/>
            <person name="Marage G."/>
            <person name="Marchand G."/>
            <person name="Marquand E."/>
            <person name="Bret-Mestries E."/>
            <person name="Morien E."/>
            <person name="Nambeesan S."/>
            <person name="Nguyen T."/>
            <person name="Pegot-Espagnet P."/>
            <person name="Pouilly N."/>
            <person name="Raftis F."/>
            <person name="Sallet E."/>
            <person name="Schiex T."/>
            <person name="Thomas J."/>
            <person name="Vandecasteele C."/>
            <person name="Vares D."/>
            <person name="Vear F."/>
            <person name="Vautrin S."/>
            <person name="Crespi M."/>
            <person name="Mangin B."/>
            <person name="Burke J.M."/>
            <person name="Salse J."/>
            <person name="Munos S."/>
            <person name="Vincourt P."/>
            <person name="Rieseberg L.H."/>
            <person name="Langlade N.B."/>
        </authorList>
    </citation>
    <scope>NUCLEOTIDE SEQUENCE [LARGE SCALE GENOMIC DNA]</scope>
    <source>
        <strain evidence="8">cv. SF193</strain>
        <tissue evidence="6">Leaves</tissue>
    </source>
</reference>
<dbReference type="Pfam" id="PF05653">
    <property type="entry name" value="Mg_trans_NIPA"/>
    <property type="match status" value="1"/>
</dbReference>
<dbReference type="GO" id="GO:0005769">
    <property type="term" value="C:early endosome"/>
    <property type="evidence" value="ECO:0007669"/>
    <property type="project" value="UniProtKB-SubCell"/>
</dbReference>
<dbReference type="PANTHER" id="PTHR12570">
    <property type="match status" value="1"/>
</dbReference>
<comment type="function">
    <text evidence="5">Acts as a Mg(2+) transporter. Can also transport other divalent cations such as Fe(2+), Sr(2+), Ba(2+), Mn(2+) and Co(2+) but to a much less extent than Mg(2+).</text>
</comment>
<dbReference type="InParanoid" id="A0A251T9U3"/>
<evidence type="ECO:0000313" key="8">
    <source>
        <dbReference type="Proteomes" id="UP000215914"/>
    </source>
</evidence>
<evidence type="ECO:0000256" key="4">
    <source>
        <dbReference type="ARBA" id="ARBA00023136"/>
    </source>
</evidence>
<keyword evidence="4 5" id="KW-0472">Membrane</keyword>
<evidence type="ECO:0000256" key="5">
    <source>
        <dbReference type="RuleBase" id="RU363078"/>
    </source>
</evidence>
<accession>A0A251T9U3</accession>
<keyword evidence="5" id="KW-0813">Transport</keyword>
<comment type="subcellular location">
    <subcellularLocation>
        <location evidence="5">Cell membrane</location>
        <topology evidence="5">Multi-pass membrane protein</topology>
    </subcellularLocation>
    <subcellularLocation>
        <location evidence="5">Early endosome</location>
    </subcellularLocation>
    <subcellularLocation>
        <location evidence="1">Membrane</location>
        <topology evidence="1">Multi-pass membrane protein</topology>
    </subcellularLocation>
</comment>
<evidence type="ECO:0000256" key="2">
    <source>
        <dbReference type="ARBA" id="ARBA00022692"/>
    </source>
</evidence>
<dbReference type="EMBL" id="CM007900">
    <property type="protein sequence ID" value="OTG07306.1"/>
    <property type="molecule type" value="Genomic_DNA"/>
</dbReference>
<comment type="caution">
    <text evidence="5">Lacks conserved residue(s) required for the propagation of feature annotation.</text>
</comment>
<reference evidence="7" key="2">
    <citation type="submission" date="2017-02" db="EMBL/GenBank/DDBJ databases">
        <title>Sunflower complete genome.</title>
        <authorList>
            <person name="Langlade N."/>
            <person name="Munos S."/>
        </authorList>
    </citation>
    <scope>NUCLEOTIDE SEQUENCE [LARGE SCALE GENOMIC DNA]</scope>
    <source>
        <tissue evidence="7">Leaves</tissue>
    </source>
</reference>
<proteinExistence type="inferred from homology"/>
<dbReference type="Gramene" id="mRNA:HanXRQr2_Chr11g0473791">
    <property type="protein sequence ID" value="mRNA:HanXRQr2_Chr11g0473791"/>
    <property type="gene ID" value="HanXRQr2_Chr11g0473791"/>
</dbReference>
<reference evidence="6" key="3">
    <citation type="submission" date="2020-06" db="EMBL/GenBank/DDBJ databases">
        <title>Helianthus annuus Genome sequencing and assembly Release 2.</title>
        <authorList>
            <person name="Gouzy J."/>
            <person name="Langlade N."/>
            <person name="Munos S."/>
        </authorList>
    </citation>
    <scope>NUCLEOTIDE SEQUENCE</scope>
    <source>
        <tissue evidence="6">Leaves</tissue>
    </source>
</reference>
<dbReference type="Proteomes" id="UP000215914">
    <property type="component" value="Chromosome 11"/>
</dbReference>
<comment type="subunit">
    <text evidence="5">Homodimer.</text>
</comment>
<dbReference type="AlphaFoldDB" id="A0A251T9U3"/>
<dbReference type="GO" id="GO:0015095">
    <property type="term" value="F:magnesium ion transmembrane transporter activity"/>
    <property type="evidence" value="ECO:0007669"/>
    <property type="project" value="UniProtKB-UniRule"/>
</dbReference>
<name>A0A251T9U3_HELAN</name>
<keyword evidence="5" id="KW-0460">Magnesium</keyword>
<keyword evidence="5" id="KW-0967">Endosome</keyword>
<dbReference type="InterPro" id="IPR008521">
    <property type="entry name" value="Mg_trans_NIPA"/>
</dbReference>
<keyword evidence="3 5" id="KW-1133">Transmembrane helix</keyword>
<gene>
    <name evidence="7" type="ORF">HannXRQ_Chr11g0328951</name>
    <name evidence="6" type="ORF">HanXRQr2_Chr11g0473791</name>
</gene>
<evidence type="ECO:0000256" key="3">
    <source>
        <dbReference type="ARBA" id="ARBA00022989"/>
    </source>
</evidence>
<dbReference type="EMBL" id="MNCJ02000326">
    <property type="protein sequence ID" value="KAF5780605.1"/>
    <property type="molecule type" value="Genomic_DNA"/>
</dbReference>
<feature type="transmembrane region" description="Helical" evidence="5">
    <location>
        <begin position="32"/>
        <end position="55"/>
    </location>
</feature>
<evidence type="ECO:0000313" key="6">
    <source>
        <dbReference type="EMBL" id="KAF5780605.1"/>
    </source>
</evidence>
<keyword evidence="5" id="KW-1003">Cell membrane</keyword>
<dbReference type="OMA" id="VVTTCII"/>
<organism evidence="7 8">
    <name type="scientific">Helianthus annuus</name>
    <name type="common">Common sunflower</name>
    <dbReference type="NCBI Taxonomy" id="4232"/>
    <lineage>
        <taxon>Eukaryota</taxon>
        <taxon>Viridiplantae</taxon>
        <taxon>Streptophyta</taxon>
        <taxon>Embryophyta</taxon>
        <taxon>Tracheophyta</taxon>
        <taxon>Spermatophyta</taxon>
        <taxon>Magnoliopsida</taxon>
        <taxon>eudicotyledons</taxon>
        <taxon>Gunneridae</taxon>
        <taxon>Pentapetalae</taxon>
        <taxon>asterids</taxon>
        <taxon>campanulids</taxon>
        <taxon>Asterales</taxon>
        <taxon>Asteraceae</taxon>
        <taxon>Asteroideae</taxon>
        <taxon>Heliantheae alliance</taxon>
        <taxon>Heliantheae</taxon>
        <taxon>Helianthus</taxon>
    </lineage>
</organism>
<comment type="similarity">
    <text evidence="5">Belongs to the NIPA (TC 2.A.7) family.</text>
</comment>
<keyword evidence="8" id="KW-1185">Reference proteome</keyword>
<sequence>MCYIGVCSIVVMSVKAIGIALKLTLSGMNKLVYPQTWAFSIIVSLCIITKMIFLVR</sequence>
<evidence type="ECO:0000313" key="7">
    <source>
        <dbReference type="EMBL" id="OTG07306.1"/>
    </source>
</evidence>
<evidence type="ECO:0000256" key="1">
    <source>
        <dbReference type="ARBA" id="ARBA00004141"/>
    </source>
</evidence>